<sequence length="162" mass="17902">MDGAAFYRSIAVTLVRRDSLKGRRGRLSSKARCQLNEHGGLANCYNDGNINKNLLPLHSFLHKRNSISPNFSSIHGKRYSGSNIQLNHTNRTNSNTVNSTVTLLSMLSRAYEMVGPRSHSVMNNNENNLIQSNECSKKHDILNGEVGDSLQASPDDTEVSDS</sequence>
<accession>A0A183PK89</accession>
<dbReference type="AlphaFoldDB" id="A0A183PK89"/>
<evidence type="ECO:0000313" key="2">
    <source>
        <dbReference type="Proteomes" id="UP000269396"/>
    </source>
</evidence>
<proteinExistence type="predicted"/>
<reference evidence="1 2" key="1">
    <citation type="submission" date="2018-11" db="EMBL/GenBank/DDBJ databases">
        <authorList>
            <consortium name="Pathogen Informatics"/>
        </authorList>
    </citation>
    <scope>NUCLEOTIDE SEQUENCE [LARGE SCALE GENOMIC DNA]</scope>
    <source>
        <strain>Denwood</strain>
        <strain evidence="2">Zambia</strain>
    </source>
</reference>
<name>A0A183PK89_9TREM</name>
<gene>
    <name evidence="1" type="ORF">SMTD_LOCUS14775</name>
</gene>
<keyword evidence="2" id="KW-1185">Reference proteome</keyword>
<organism evidence="1 2">
    <name type="scientific">Schistosoma mattheei</name>
    <dbReference type="NCBI Taxonomy" id="31246"/>
    <lineage>
        <taxon>Eukaryota</taxon>
        <taxon>Metazoa</taxon>
        <taxon>Spiralia</taxon>
        <taxon>Lophotrochozoa</taxon>
        <taxon>Platyhelminthes</taxon>
        <taxon>Trematoda</taxon>
        <taxon>Digenea</taxon>
        <taxon>Strigeidida</taxon>
        <taxon>Schistosomatoidea</taxon>
        <taxon>Schistosomatidae</taxon>
        <taxon>Schistosoma</taxon>
    </lineage>
</organism>
<dbReference type="STRING" id="31246.A0A183PK89"/>
<protein>
    <submittedName>
        <fullName evidence="1">Uncharacterized protein</fullName>
    </submittedName>
</protein>
<dbReference type="EMBL" id="UZAL01035032">
    <property type="protein sequence ID" value="VDP66774.1"/>
    <property type="molecule type" value="Genomic_DNA"/>
</dbReference>
<evidence type="ECO:0000313" key="1">
    <source>
        <dbReference type="EMBL" id="VDP66774.1"/>
    </source>
</evidence>
<dbReference type="Proteomes" id="UP000269396">
    <property type="component" value="Unassembled WGS sequence"/>
</dbReference>